<dbReference type="AlphaFoldDB" id="A0A917HX63"/>
<dbReference type="EMBL" id="BMER01000003">
    <property type="protein sequence ID" value="GGG93353.1"/>
    <property type="molecule type" value="Genomic_DNA"/>
</dbReference>
<dbReference type="SUPFAM" id="SSF56925">
    <property type="entry name" value="OMPA-like"/>
    <property type="match status" value="1"/>
</dbReference>
<keyword evidence="1" id="KW-0732">Signal</keyword>
<protein>
    <recommendedName>
        <fullName evidence="4">Outer membrane protein beta-barrel domain-containing protein</fullName>
    </recommendedName>
</protein>
<reference evidence="2" key="2">
    <citation type="submission" date="2020-09" db="EMBL/GenBank/DDBJ databases">
        <authorList>
            <person name="Sun Q."/>
            <person name="Zhou Y."/>
        </authorList>
    </citation>
    <scope>NUCLEOTIDE SEQUENCE</scope>
    <source>
        <strain evidence="2">CGMCC 1.12195</strain>
    </source>
</reference>
<evidence type="ECO:0000313" key="3">
    <source>
        <dbReference type="Proteomes" id="UP000660862"/>
    </source>
</evidence>
<dbReference type="Proteomes" id="UP000660862">
    <property type="component" value="Unassembled WGS sequence"/>
</dbReference>
<keyword evidence="3" id="KW-1185">Reference proteome</keyword>
<gene>
    <name evidence="2" type="ORF">GCM10007415_30310</name>
</gene>
<feature type="signal peptide" evidence="1">
    <location>
        <begin position="1"/>
        <end position="20"/>
    </location>
</feature>
<comment type="caution">
    <text evidence="2">The sequence shown here is derived from an EMBL/GenBank/DDBJ whole genome shotgun (WGS) entry which is preliminary data.</text>
</comment>
<accession>A0A917HX63</accession>
<feature type="chain" id="PRO_5036699977" description="Outer membrane protein beta-barrel domain-containing protein" evidence="1">
    <location>
        <begin position="21"/>
        <end position="191"/>
    </location>
</feature>
<evidence type="ECO:0000256" key="1">
    <source>
        <dbReference type="SAM" id="SignalP"/>
    </source>
</evidence>
<organism evidence="2 3">
    <name type="scientific">Parapedobacter pyrenivorans</name>
    <dbReference type="NCBI Taxonomy" id="1305674"/>
    <lineage>
        <taxon>Bacteria</taxon>
        <taxon>Pseudomonadati</taxon>
        <taxon>Bacteroidota</taxon>
        <taxon>Sphingobacteriia</taxon>
        <taxon>Sphingobacteriales</taxon>
        <taxon>Sphingobacteriaceae</taxon>
        <taxon>Parapedobacter</taxon>
    </lineage>
</organism>
<dbReference type="RefSeq" id="WP_188506919.1">
    <property type="nucleotide sequence ID" value="NZ_BMER01000003.1"/>
</dbReference>
<name>A0A917HX63_9SPHI</name>
<sequence length="191" mass="19703">MKRVFLFSALFLVGAFAVNAQEINKPQTSANVGMTPVQQGNWIVGGSLGSLGYSFEGENFNIMLNPRAGYFISDGVAIGLSLIGSLATVPDADDLWGYGVAPFVRYYFPEGSSASGRFFAQGDVGISGSSPGSGASLALGANVGYAHFITNSVALEVTAGYNYSKATVSGSTGQSGLGVALGFQVYLPGQR</sequence>
<proteinExistence type="predicted"/>
<reference evidence="2" key="1">
    <citation type="journal article" date="2014" name="Int. J. Syst. Evol. Microbiol.">
        <title>Complete genome sequence of Corynebacterium casei LMG S-19264T (=DSM 44701T), isolated from a smear-ripened cheese.</title>
        <authorList>
            <consortium name="US DOE Joint Genome Institute (JGI-PGF)"/>
            <person name="Walter F."/>
            <person name="Albersmeier A."/>
            <person name="Kalinowski J."/>
            <person name="Ruckert C."/>
        </authorList>
    </citation>
    <scope>NUCLEOTIDE SEQUENCE</scope>
    <source>
        <strain evidence="2">CGMCC 1.12195</strain>
    </source>
</reference>
<evidence type="ECO:0000313" key="2">
    <source>
        <dbReference type="EMBL" id="GGG93353.1"/>
    </source>
</evidence>
<dbReference type="InterPro" id="IPR011250">
    <property type="entry name" value="OMP/PagP_B-barrel"/>
</dbReference>
<evidence type="ECO:0008006" key="4">
    <source>
        <dbReference type="Google" id="ProtNLM"/>
    </source>
</evidence>